<feature type="signal peptide" evidence="3">
    <location>
        <begin position="1"/>
        <end position="20"/>
    </location>
</feature>
<evidence type="ECO:0000313" key="5">
    <source>
        <dbReference type="EMBL" id="SBP15956.1"/>
    </source>
</evidence>
<feature type="chain" id="PRO_5008363033" evidence="3">
    <location>
        <begin position="21"/>
        <end position="295"/>
    </location>
</feature>
<keyword evidence="2" id="KW-0472">Membrane</keyword>
<feature type="disulfide bond" evidence="1">
    <location>
        <begin position="125"/>
        <end position="143"/>
    </location>
</feature>
<keyword evidence="3" id="KW-0732">Signal</keyword>
<feature type="transmembrane region" description="Helical" evidence="2">
    <location>
        <begin position="191"/>
        <end position="213"/>
    </location>
</feature>
<evidence type="ECO:0000259" key="4">
    <source>
        <dbReference type="PROSITE" id="PS50050"/>
    </source>
</evidence>
<reference evidence="5" key="1">
    <citation type="submission" date="2016-05" db="EMBL/GenBank/DDBJ databases">
        <authorList>
            <person name="Lavstsen T."/>
            <person name="Jespersen J.S."/>
        </authorList>
    </citation>
    <scope>NUCLEOTIDE SEQUENCE</scope>
    <source>
        <tissue evidence="5">Brain</tissue>
    </source>
</reference>
<feature type="repeat" description="TNFR-Cys" evidence="1">
    <location>
        <begin position="104"/>
        <end position="143"/>
    </location>
</feature>
<accession>A0A1A7XCY3</accession>
<dbReference type="EMBL" id="HADW01014556">
    <property type="protein sequence ID" value="SBP15956.1"/>
    <property type="molecule type" value="Transcribed_RNA"/>
</dbReference>
<dbReference type="PANTHER" id="PTHR46875:SF3">
    <property type="entry name" value="CD40 MOLECULE, TNF RECEPTOR SUPERFAMILY MEMBER 5"/>
    <property type="match status" value="1"/>
</dbReference>
<dbReference type="SMART" id="SM00208">
    <property type="entry name" value="TNFR"/>
    <property type="match status" value="3"/>
</dbReference>
<dbReference type="PROSITE" id="PS50050">
    <property type="entry name" value="TNFR_NGFR_2"/>
    <property type="match status" value="1"/>
</dbReference>
<organism evidence="5">
    <name type="scientific">Iconisemion striatum</name>
    <dbReference type="NCBI Taxonomy" id="60296"/>
    <lineage>
        <taxon>Eukaryota</taxon>
        <taxon>Metazoa</taxon>
        <taxon>Chordata</taxon>
        <taxon>Craniata</taxon>
        <taxon>Vertebrata</taxon>
        <taxon>Euteleostomi</taxon>
        <taxon>Actinopterygii</taxon>
        <taxon>Neopterygii</taxon>
        <taxon>Teleostei</taxon>
        <taxon>Neoteleostei</taxon>
        <taxon>Acanthomorphata</taxon>
        <taxon>Ovalentaria</taxon>
        <taxon>Atherinomorphae</taxon>
        <taxon>Cyprinodontiformes</taxon>
        <taxon>Nothobranchiidae</taxon>
        <taxon>Iconisemion</taxon>
    </lineage>
</organism>
<dbReference type="Pfam" id="PF00020">
    <property type="entry name" value="TNFR_c6"/>
    <property type="match status" value="1"/>
</dbReference>
<dbReference type="PANTHER" id="PTHR46875">
    <property type="entry name" value="TUMOR NECROSIS FACTOR RECEPTOR SUPERFAMILY MEMBER 5"/>
    <property type="match status" value="1"/>
</dbReference>
<protein>
    <submittedName>
        <fullName evidence="5">CD40 antigen</fullName>
    </submittedName>
</protein>
<sequence>MFIYLLVCVSASLVLSSAQASDNQLCDPETQYRRDGQCCTMCPLGTRMQSSSSCLDPVCDPCGINEYQDKYTTNNKCNRQPYCDPNTNFESPAEQSKKAKTICMCKEGFHCSGKECITCAKHSTCQPGYEVVSKGSKIHDTICRQCPNGTFVSSTSGKCEKWTECEPGFYAAEGGTSESDTQCVSRHRTHIIVGVITAGAVTLMMIGVCWCWCGNSRKGHQDINGHTIVDCTHADECEEGHKISTPVENEHTDVSSDDLGITDQGNYVAQEFGKLERLSRQESHDYSRPVYLISP</sequence>
<dbReference type="Gene3D" id="2.10.50.10">
    <property type="entry name" value="Tumor Necrosis Factor Receptor, subunit A, domain 2"/>
    <property type="match status" value="3"/>
</dbReference>
<reference evidence="5" key="2">
    <citation type="submission" date="2016-06" db="EMBL/GenBank/DDBJ databases">
        <title>The genome of a short-lived fish provides insights into sex chromosome evolution and the genetic control of aging.</title>
        <authorList>
            <person name="Reichwald K."/>
            <person name="Felder M."/>
            <person name="Petzold A."/>
            <person name="Koch P."/>
            <person name="Groth M."/>
            <person name="Platzer M."/>
        </authorList>
    </citation>
    <scope>NUCLEOTIDE SEQUENCE</scope>
    <source>
        <tissue evidence="5">Brain</tissue>
    </source>
</reference>
<dbReference type="GO" id="GO:0035631">
    <property type="term" value="C:CD40 receptor complex"/>
    <property type="evidence" value="ECO:0007669"/>
    <property type="project" value="TreeGrafter"/>
</dbReference>
<dbReference type="InterPro" id="IPR052135">
    <property type="entry name" value="TNFRSF5"/>
</dbReference>
<evidence type="ECO:0000256" key="2">
    <source>
        <dbReference type="SAM" id="Phobius"/>
    </source>
</evidence>
<dbReference type="GO" id="GO:0002768">
    <property type="term" value="P:immune response-regulating cell surface receptor signaling pathway"/>
    <property type="evidence" value="ECO:0007669"/>
    <property type="project" value="TreeGrafter"/>
</dbReference>
<keyword evidence="1" id="KW-1015">Disulfide bond</keyword>
<dbReference type="SUPFAM" id="SSF57586">
    <property type="entry name" value="TNF receptor-like"/>
    <property type="match status" value="3"/>
</dbReference>
<dbReference type="GO" id="GO:0009897">
    <property type="term" value="C:external side of plasma membrane"/>
    <property type="evidence" value="ECO:0007669"/>
    <property type="project" value="TreeGrafter"/>
</dbReference>
<feature type="domain" description="TNFR-Cys" evidence="4">
    <location>
        <begin position="104"/>
        <end position="143"/>
    </location>
</feature>
<evidence type="ECO:0000256" key="1">
    <source>
        <dbReference type="PROSITE-ProRule" id="PRU00206"/>
    </source>
</evidence>
<dbReference type="AlphaFoldDB" id="A0A1A7XCY3"/>
<dbReference type="InterPro" id="IPR001368">
    <property type="entry name" value="TNFR/NGFR_Cys_rich_reg"/>
</dbReference>
<keyword evidence="2" id="KW-1133">Transmembrane helix</keyword>
<name>A0A1A7XCY3_9TELE</name>
<proteinExistence type="predicted"/>
<evidence type="ECO:0000256" key="3">
    <source>
        <dbReference type="SAM" id="SignalP"/>
    </source>
</evidence>
<keyword evidence="2" id="KW-0812">Transmembrane</keyword>
<gene>
    <name evidence="5" type="primary">CD40</name>
</gene>
<comment type="caution">
    <text evidence="1">Lacks conserved residue(s) required for the propagation of feature annotation.</text>
</comment>